<evidence type="ECO:0000313" key="6">
    <source>
        <dbReference type="Proteomes" id="UP000326757"/>
    </source>
</evidence>
<feature type="compositionally biased region" description="Polar residues" evidence="4">
    <location>
        <begin position="148"/>
        <end position="165"/>
    </location>
</feature>
<evidence type="ECO:0008006" key="7">
    <source>
        <dbReference type="Google" id="ProtNLM"/>
    </source>
</evidence>
<protein>
    <recommendedName>
        <fullName evidence="7">FAD-binding domain-containing protein</fullName>
    </recommendedName>
</protein>
<evidence type="ECO:0000256" key="1">
    <source>
        <dbReference type="ARBA" id="ARBA00005706"/>
    </source>
</evidence>
<dbReference type="Gene3D" id="3.50.50.60">
    <property type="entry name" value="FAD/NAD(P)-binding domain"/>
    <property type="match status" value="1"/>
</dbReference>
<feature type="region of interest" description="Disordered" evidence="4">
    <location>
        <begin position="148"/>
        <end position="169"/>
    </location>
</feature>
<keyword evidence="2" id="KW-0560">Oxidoreductase</keyword>
<evidence type="ECO:0000256" key="2">
    <source>
        <dbReference type="ARBA" id="ARBA00023002"/>
    </source>
</evidence>
<dbReference type="SUPFAM" id="SSF51905">
    <property type="entry name" value="FAD/NAD(P)-binding domain"/>
    <property type="match status" value="1"/>
</dbReference>
<dbReference type="Pfam" id="PF04820">
    <property type="entry name" value="Trp_halogenase"/>
    <property type="match status" value="2"/>
</dbReference>
<dbReference type="InterPro" id="IPR006905">
    <property type="entry name" value="Flavin_halogenase"/>
</dbReference>
<dbReference type="OrthoDB" id="3340390at2759"/>
<evidence type="ECO:0000256" key="3">
    <source>
        <dbReference type="ARBA" id="ARBA00023033"/>
    </source>
</evidence>
<dbReference type="InterPro" id="IPR050816">
    <property type="entry name" value="Flavin-dep_Halogenase_NPB"/>
</dbReference>
<gene>
    <name evidence="5" type="ORF">EYC80_008718</name>
</gene>
<keyword evidence="6" id="KW-1185">Reference proteome</keyword>
<proteinExistence type="inferred from homology"/>
<name>A0A5N6K159_MONLA</name>
<comment type="caution">
    <text evidence="5">The sequence shown here is derived from an EMBL/GenBank/DDBJ whole genome shotgun (WGS) entry which is preliminary data.</text>
</comment>
<accession>A0A5N6K159</accession>
<organism evidence="5 6">
    <name type="scientific">Monilinia laxa</name>
    <name type="common">Brown rot fungus</name>
    <name type="synonym">Sclerotinia laxa</name>
    <dbReference type="NCBI Taxonomy" id="61186"/>
    <lineage>
        <taxon>Eukaryota</taxon>
        <taxon>Fungi</taxon>
        <taxon>Dikarya</taxon>
        <taxon>Ascomycota</taxon>
        <taxon>Pezizomycotina</taxon>
        <taxon>Leotiomycetes</taxon>
        <taxon>Helotiales</taxon>
        <taxon>Sclerotiniaceae</taxon>
        <taxon>Monilinia</taxon>
    </lineage>
</organism>
<dbReference type="PRINTS" id="PR00420">
    <property type="entry name" value="RNGMNOXGNASE"/>
</dbReference>
<evidence type="ECO:0000313" key="5">
    <source>
        <dbReference type="EMBL" id="KAB8295897.1"/>
    </source>
</evidence>
<dbReference type="PANTHER" id="PTHR43747">
    <property type="entry name" value="FAD-BINDING PROTEIN"/>
    <property type="match status" value="1"/>
</dbReference>
<dbReference type="PANTHER" id="PTHR43747:SF5">
    <property type="entry name" value="FAD-BINDING DOMAIN-CONTAINING PROTEIN"/>
    <property type="match status" value="1"/>
</dbReference>
<dbReference type="GO" id="GO:0004497">
    <property type="term" value="F:monooxygenase activity"/>
    <property type="evidence" value="ECO:0007669"/>
    <property type="project" value="UniProtKB-KW"/>
</dbReference>
<dbReference type="AlphaFoldDB" id="A0A5N6K159"/>
<dbReference type="InterPro" id="IPR036188">
    <property type="entry name" value="FAD/NAD-bd_sf"/>
</dbReference>
<sequence length="551" mass="60517">MYNKIPDECSVLVVGGGPGGSYAAAALAREGIDTVLLEADVFPRYHVGESMLASIRHFLRFIDLDETFKNHGFTKKVGAAFKLTEKREGYTDFIAAGGPENYAWNVIRSEADELMFRYAGKCGVKNFDGVKVTAVNFVPLISTDSNPPTVDTSVPNPGRPTSATWSRKDGSSGTIKFEYIVDASGRAGIMNTKYMKNRNYNKGLKNVASWGYWKGAAKYAIDESGWCWMIPLHDDTTSVGIVMNQDVSISKKQAMNSPSTKDFYLESLKQAPQILEFLSKGSLETDIKAASDYSYSATSYAMPYCRIVGDAGCFIDPYFSSGVHLALTGALSAAMTICAAMKGDCAEEIAASWHSKKVSEGYNRFLLVVLSAYKQIRKQDEPVLSDFDEDGFDLAFSFFRPIIQGTADVGNKLTQEELQKSVDFCLNAFQPTTSEQRDAIMSKFDMAPPNVSALDPQTRKKTIVLTEKLNEEETRVMKHIRARQMMKTEDTMSIDNFSTDTILGLAPVLKKGSLGLRVSDGKGAEKKEVLDVFAAVKREDGTGEQGSIKAC</sequence>
<dbReference type="Proteomes" id="UP000326757">
    <property type="component" value="Unassembled WGS sequence"/>
</dbReference>
<evidence type="ECO:0000256" key="4">
    <source>
        <dbReference type="SAM" id="MobiDB-lite"/>
    </source>
</evidence>
<dbReference type="EMBL" id="VIGI01000009">
    <property type="protein sequence ID" value="KAB8295897.1"/>
    <property type="molecule type" value="Genomic_DNA"/>
</dbReference>
<keyword evidence="3" id="KW-0503">Monooxygenase</keyword>
<comment type="similarity">
    <text evidence="1">Belongs to the flavin-dependent halogenase family.</text>
</comment>
<reference evidence="5 6" key="1">
    <citation type="submission" date="2019-06" db="EMBL/GenBank/DDBJ databases">
        <title>Genome Sequence of the Brown Rot Fungal Pathogen Monilinia laxa.</title>
        <authorList>
            <person name="De Miccolis Angelini R.M."/>
            <person name="Landi L."/>
            <person name="Abate D."/>
            <person name="Pollastro S."/>
            <person name="Romanazzi G."/>
            <person name="Faretra F."/>
        </authorList>
    </citation>
    <scope>NUCLEOTIDE SEQUENCE [LARGE SCALE GENOMIC DNA]</scope>
    <source>
        <strain evidence="5 6">Mlax316</strain>
    </source>
</reference>